<dbReference type="EMBL" id="JACXVP010000003">
    <property type="protein sequence ID" value="KAG5616913.1"/>
    <property type="molecule type" value="Genomic_DNA"/>
</dbReference>
<gene>
    <name evidence="1" type="ORF">H5410_016737</name>
</gene>
<dbReference type="OrthoDB" id="1937528at2759"/>
<protein>
    <submittedName>
        <fullName evidence="1">Uncharacterized protein</fullName>
    </submittedName>
</protein>
<dbReference type="Proteomes" id="UP000824120">
    <property type="component" value="Chromosome 3"/>
</dbReference>
<name>A0A9J5ZXB4_SOLCO</name>
<evidence type="ECO:0000313" key="2">
    <source>
        <dbReference type="Proteomes" id="UP000824120"/>
    </source>
</evidence>
<sequence length="190" mass="22068">MDKVYLACLFSAATQACAQSRGINGPITLGRHMVERYGMDDQWITKEVKNPYRVGIMEIYQKSVAQNLGNNRGWNLTFIRLLNDWEVDRLTEFYFVGPTSHIFFDFVAGSRAKNFSINEDTLLGMKDNKGKFIVKSAYKYFDNSVPISESWLWKIIRKVKIPHKVAYLHQIKGYQVVYAKKYIRSSSMLE</sequence>
<comment type="caution">
    <text evidence="1">The sequence shown here is derived from an EMBL/GenBank/DDBJ whole genome shotgun (WGS) entry which is preliminary data.</text>
</comment>
<dbReference type="AlphaFoldDB" id="A0A9J5ZXB4"/>
<organism evidence="1 2">
    <name type="scientific">Solanum commersonii</name>
    <name type="common">Commerson's wild potato</name>
    <name type="synonym">Commerson's nightshade</name>
    <dbReference type="NCBI Taxonomy" id="4109"/>
    <lineage>
        <taxon>Eukaryota</taxon>
        <taxon>Viridiplantae</taxon>
        <taxon>Streptophyta</taxon>
        <taxon>Embryophyta</taxon>
        <taxon>Tracheophyta</taxon>
        <taxon>Spermatophyta</taxon>
        <taxon>Magnoliopsida</taxon>
        <taxon>eudicotyledons</taxon>
        <taxon>Gunneridae</taxon>
        <taxon>Pentapetalae</taxon>
        <taxon>asterids</taxon>
        <taxon>lamiids</taxon>
        <taxon>Solanales</taxon>
        <taxon>Solanaceae</taxon>
        <taxon>Solanoideae</taxon>
        <taxon>Solaneae</taxon>
        <taxon>Solanum</taxon>
    </lineage>
</organism>
<reference evidence="1 2" key="1">
    <citation type="submission" date="2020-09" db="EMBL/GenBank/DDBJ databases">
        <title>De no assembly of potato wild relative species, Solanum commersonii.</title>
        <authorList>
            <person name="Cho K."/>
        </authorList>
    </citation>
    <scope>NUCLEOTIDE SEQUENCE [LARGE SCALE GENOMIC DNA]</scope>
    <source>
        <strain evidence="1">LZ3.2</strain>
        <tissue evidence="1">Leaf</tissue>
    </source>
</reference>
<keyword evidence="2" id="KW-1185">Reference proteome</keyword>
<proteinExistence type="predicted"/>
<dbReference type="PROSITE" id="PS51257">
    <property type="entry name" value="PROKAR_LIPOPROTEIN"/>
    <property type="match status" value="1"/>
</dbReference>
<accession>A0A9J5ZXB4</accession>
<evidence type="ECO:0000313" key="1">
    <source>
        <dbReference type="EMBL" id="KAG5616913.1"/>
    </source>
</evidence>